<dbReference type="Proteomes" id="UP001266305">
    <property type="component" value="Unassembled WGS sequence"/>
</dbReference>
<accession>A0ABQ9TDV0</accession>
<protein>
    <submittedName>
        <fullName evidence="1">Uncharacterized protein</fullName>
    </submittedName>
</protein>
<proteinExistence type="predicted"/>
<organism evidence="1 2">
    <name type="scientific">Saguinus oedipus</name>
    <name type="common">Cotton-top tamarin</name>
    <name type="synonym">Oedipomidas oedipus</name>
    <dbReference type="NCBI Taxonomy" id="9490"/>
    <lineage>
        <taxon>Eukaryota</taxon>
        <taxon>Metazoa</taxon>
        <taxon>Chordata</taxon>
        <taxon>Craniata</taxon>
        <taxon>Vertebrata</taxon>
        <taxon>Euteleostomi</taxon>
        <taxon>Mammalia</taxon>
        <taxon>Eutheria</taxon>
        <taxon>Euarchontoglires</taxon>
        <taxon>Primates</taxon>
        <taxon>Haplorrhini</taxon>
        <taxon>Platyrrhini</taxon>
        <taxon>Cebidae</taxon>
        <taxon>Callitrichinae</taxon>
        <taxon>Saguinus</taxon>
    </lineage>
</organism>
<name>A0ABQ9TDV0_SAGOE</name>
<keyword evidence="2" id="KW-1185">Reference proteome</keyword>
<gene>
    <name evidence="1" type="ORF">P7K49_038158</name>
</gene>
<sequence>MELQETVVAMVMVSQIPTECELLAGLSITQLLHLQWDPDPALVRSGEEKRPFWCMHTAGSWEHLCSDSHPSLDSLDVKFKSTAAKELSVSRGHYEAWKD</sequence>
<reference evidence="1 2" key="1">
    <citation type="submission" date="2023-05" db="EMBL/GenBank/DDBJ databases">
        <title>B98-5 Cell Line De Novo Hybrid Assembly: An Optical Mapping Approach.</title>
        <authorList>
            <person name="Kananen K."/>
            <person name="Auerbach J.A."/>
            <person name="Kautto E."/>
            <person name="Blachly J.S."/>
        </authorList>
    </citation>
    <scope>NUCLEOTIDE SEQUENCE [LARGE SCALE GENOMIC DNA]</scope>
    <source>
        <strain evidence="1">B95-8</strain>
        <tissue evidence="1">Cell line</tissue>
    </source>
</reference>
<comment type="caution">
    <text evidence="1">The sequence shown here is derived from an EMBL/GenBank/DDBJ whole genome shotgun (WGS) entry which is preliminary data.</text>
</comment>
<dbReference type="EMBL" id="JASSZA010000023">
    <property type="protein sequence ID" value="KAK2082922.1"/>
    <property type="molecule type" value="Genomic_DNA"/>
</dbReference>
<evidence type="ECO:0000313" key="1">
    <source>
        <dbReference type="EMBL" id="KAK2082922.1"/>
    </source>
</evidence>
<evidence type="ECO:0000313" key="2">
    <source>
        <dbReference type="Proteomes" id="UP001266305"/>
    </source>
</evidence>